<sequence length="192" mass="21309">MNRKSKIQRKTSETSITIELDVDGTGQYQVETGIQFLNHMLESFTRHSLFDLKVEAQGDTEIDDHHTVEDVGIVLGEALHQALGDKKGIRRMAHALIPMDESLAMVAVDLSGRSYTVLDLNFHQTKVGDLSTENVGHFLESLAQSGKINLHARVEGENDHHQVEAIFKALARALHDATRVVHDRVPSTKGVI</sequence>
<dbReference type="Gene3D" id="3.30.230.40">
    <property type="entry name" value="Imidazole glycerol phosphate dehydratase, domain 1"/>
    <property type="match status" value="2"/>
</dbReference>
<comment type="similarity">
    <text evidence="6">Belongs to the imidazoleglycerol-phosphate dehydratase family.</text>
</comment>
<dbReference type="PROSITE" id="PS00954">
    <property type="entry name" value="IGP_DEHYDRATASE_1"/>
    <property type="match status" value="1"/>
</dbReference>
<dbReference type="EMBL" id="LN515531">
    <property type="protein sequence ID" value="CEA13704.1"/>
    <property type="molecule type" value="Genomic_DNA"/>
</dbReference>
<evidence type="ECO:0000256" key="5">
    <source>
        <dbReference type="ARBA" id="ARBA00023239"/>
    </source>
</evidence>
<dbReference type="Pfam" id="PF00475">
    <property type="entry name" value="IGPD"/>
    <property type="match status" value="1"/>
</dbReference>
<accession>A0A090I3M8</accession>
<proteinExistence type="inferred from homology"/>
<protein>
    <recommendedName>
        <fullName evidence="2 6">Imidazoleglycerol-phosphate dehydratase</fullName>
        <shortName evidence="6">IGPD</shortName>
        <ecNumber evidence="6">4.2.1.19</ecNumber>
    </recommendedName>
</protein>
<dbReference type="GO" id="GO:0005737">
    <property type="term" value="C:cytoplasm"/>
    <property type="evidence" value="ECO:0007669"/>
    <property type="project" value="UniProtKB-SubCell"/>
</dbReference>
<comment type="subcellular location">
    <subcellularLocation>
        <location evidence="6">Cytoplasm</location>
    </subcellularLocation>
</comment>
<dbReference type="EC" id="4.2.1.19" evidence="6"/>
<dbReference type="InterPro" id="IPR000807">
    <property type="entry name" value="ImidazoleglycerolP_deHydtase"/>
</dbReference>
<keyword evidence="3 6" id="KW-0028">Amino-acid biosynthesis</keyword>
<dbReference type="PANTHER" id="PTHR23133:SF2">
    <property type="entry name" value="IMIDAZOLEGLYCEROL-PHOSPHATE DEHYDRATASE"/>
    <property type="match status" value="1"/>
</dbReference>
<dbReference type="FunFam" id="3.30.230.40:FF:000001">
    <property type="entry name" value="Imidazoleglycerol-phosphate dehydratase HisB"/>
    <property type="match status" value="1"/>
</dbReference>
<comment type="catalytic activity">
    <reaction evidence="6">
        <text>D-erythro-1-(imidazol-4-yl)glycerol 3-phosphate = 3-(imidazol-4-yl)-2-oxopropyl phosphate + H2O</text>
        <dbReference type="Rhea" id="RHEA:11040"/>
        <dbReference type="ChEBI" id="CHEBI:15377"/>
        <dbReference type="ChEBI" id="CHEBI:57766"/>
        <dbReference type="ChEBI" id="CHEBI:58278"/>
        <dbReference type="EC" id="4.2.1.19"/>
    </reaction>
</comment>
<dbReference type="SUPFAM" id="SSF54211">
    <property type="entry name" value="Ribosomal protein S5 domain 2-like"/>
    <property type="match status" value="2"/>
</dbReference>
<dbReference type="GO" id="GO:0000105">
    <property type="term" value="P:L-histidine biosynthetic process"/>
    <property type="evidence" value="ECO:0007669"/>
    <property type="project" value="UniProtKB-UniRule"/>
</dbReference>
<dbReference type="KEGG" id="mfi:DSM1535_1370"/>
<evidence type="ECO:0000256" key="4">
    <source>
        <dbReference type="ARBA" id="ARBA00023102"/>
    </source>
</evidence>
<dbReference type="NCBIfam" id="NF002116">
    <property type="entry name" value="PRK00951.2-6"/>
    <property type="match status" value="1"/>
</dbReference>
<dbReference type="NCBIfam" id="NF002111">
    <property type="entry name" value="PRK00951.2-1"/>
    <property type="match status" value="1"/>
</dbReference>
<dbReference type="CDD" id="cd07914">
    <property type="entry name" value="IGPD"/>
    <property type="match status" value="1"/>
</dbReference>
<dbReference type="InterPro" id="IPR038494">
    <property type="entry name" value="IGPD_sf"/>
</dbReference>
<evidence type="ECO:0000256" key="6">
    <source>
        <dbReference type="HAMAP-Rule" id="MF_00076"/>
    </source>
</evidence>
<dbReference type="NCBIfam" id="NF002114">
    <property type="entry name" value="PRK00951.2-4"/>
    <property type="match status" value="1"/>
</dbReference>
<dbReference type="FunFam" id="3.30.230.40:FF:000003">
    <property type="entry name" value="Imidazoleglycerol-phosphate dehydratase HisB"/>
    <property type="match status" value="1"/>
</dbReference>
<dbReference type="GO" id="GO:0004424">
    <property type="term" value="F:imidazoleglycerol-phosphate dehydratase activity"/>
    <property type="evidence" value="ECO:0007669"/>
    <property type="project" value="UniProtKB-UniRule"/>
</dbReference>
<name>A0A090I3M8_METFO</name>
<evidence type="ECO:0000313" key="7">
    <source>
        <dbReference type="EMBL" id="CEA13704.1"/>
    </source>
</evidence>
<dbReference type="PROSITE" id="PS00955">
    <property type="entry name" value="IGP_DEHYDRATASE_2"/>
    <property type="match status" value="1"/>
</dbReference>
<dbReference type="PANTHER" id="PTHR23133">
    <property type="entry name" value="IMIDAZOLEGLYCEROL-PHOSPHATE DEHYDRATASE HIS7"/>
    <property type="match status" value="1"/>
</dbReference>
<keyword evidence="6" id="KW-0963">Cytoplasm</keyword>
<dbReference type="InterPro" id="IPR020565">
    <property type="entry name" value="ImidazoleglycerP_deHydtase_CS"/>
</dbReference>
<dbReference type="RefSeq" id="WP_048072886.1">
    <property type="nucleotide sequence ID" value="NZ_JARVXG010000007.1"/>
</dbReference>
<evidence type="ECO:0000256" key="1">
    <source>
        <dbReference type="ARBA" id="ARBA00005047"/>
    </source>
</evidence>
<gene>
    <name evidence="6 7" type="primary">hisB</name>
    <name evidence="7" type="ORF">DSM1535_1370</name>
</gene>
<dbReference type="InterPro" id="IPR020568">
    <property type="entry name" value="Ribosomal_Su5_D2-typ_SF"/>
</dbReference>
<keyword evidence="4 6" id="KW-0368">Histidine biosynthesis</keyword>
<reference evidence="7" key="1">
    <citation type="submission" date="2014-08" db="EMBL/GenBank/DDBJ databases">
        <authorList>
            <person name="Wibberg D."/>
        </authorList>
    </citation>
    <scope>NUCLEOTIDE SEQUENCE</scope>
</reference>
<evidence type="ECO:0000256" key="2">
    <source>
        <dbReference type="ARBA" id="ARBA00016664"/>
    </source>
</evidence>
<dbReference type="HAMAP" id="MF_00076">
    <property type="entry name" value="HisB"/>
    <property type="match status" value="1"/>
</dbReference>
<organism evidence="7">
    <name type="scientific">Methanobacterium formicicum</name>
    <dbReference type="NCBI Taxonomy" id="2162"/>
    <lineage>
        <taxon>Archaea</taxon>
        <taxon>Methanobacteriati</taxon>
        <taxon>Methanobacteriota</taxon>
        <taxon>Methanomada group</taxon>
        <taxon>Methanobacteria</taxon>
        <taxon>Methanobacteriales</taxon>
        <taxon>Methanobacteriaceae</taxon>
        <taxon>Methanobacterium</taxon>
    </lineage>
</organism>
<dbReference type="UniPathway" id="UPA00031">
    <property type="reaction ID" value="UER00011"/>
</dbReference>
<dbReference type="AlphaFoldDB" id="A0A090I3M8"/>
<keyword evidence="5 6" id="KW-0456">Lyase</keyword>
<comment type="pathway">
    <text evidence="1 6">Amino-acid biosynthesis; L-histidine biosynthesis; L-histidine from 5-phospho-alpha-D-ribose 1-diphosphate: step 6/9.</text>
</comment>
<dbReference type="PATRIC" id="fig|2162.9.peg.1402"/>
<evidence type="ECO:0000256" key="3">
    <source>
        <dbReference type="ARBA" id="ARBA00022605"/>
    </source>
</evidence>